<gene>
    <name evidence="1" type="ORF">HMPREF9623_00334</name>
</gene>
<protein>
    <submittedName>
        <fullName evidence="1">SipW-cognate class signal peptide</fullName>
    </submittedName>
</protein>
<comment type="caution">
    <text evidence="1">The sequence shown here is derived from an EMBL/GenBank/DDBJ whole genome shotgun (WGS) entry which is preliminary data.</text>
</comment>
<dbReference type="EMBL" id="AGEL01000003">
    <property type="protein sequence ID" value="EHO18150.1"/>
    <property type="molecule type" value="Genomic_DNA"/>
</dbReference>
<reference evidence="1 2" key="1">
    <citation type="submission" date="2011-10" db="EMBL/GenBank/DDBJ databases">
        <title>The Genome Sequence of Lachnospiraceae bacterium ACC2.</title>
        <authorList>
            <consortium name="The Broad Institute Genome Sequencing Platform"/>
            <person name="Earl A."/>
            <person name="Ward D."/>
            <person name="Feldgarden M."/>
            <person name="Gevers D."/>
            <person name="Sizova M."/>
            <person name="Hazen A."/>
            <person name="Epstein S."/>
            <person name="Young S.K."/>
            <person name="Zeng Q."/>
            <person name="Gargeya S."/>
            <person name="Fitzgerald M."/>
            <person name="Haas B."/>
            <person name="Abouelleil A."/>
            <person name="Alvarado L."/>
            <person name="Arachchi H.M."/>
            <person name="Berlin A."/>
            <person name="Brown A."/>
            <person name="Chapman S.B."/>
            <person name="Chen Z."/>
            <person name="Dunbar C."/>
            <person name="Freedman E."/>
            <person name="Gearin G."/>
            <person name="Goldberg J."/>
            <person name="Griggs A."/>
            <person name="Gujja S."/>
            <person name="Heiman D."/>
            <person name="Howarth C."/>
            <person name="Larson L."/>
            <person name="Lui A."/>
            <person name="MacDonald P.J.P."/>
            <person name="Montmayeur A."/>
            <person name="Murphy C."/>
            <person name="Neiman D."/>
            <person name="Pearson M."/>
            <person name="Priest M."/>
            <person name="Roberts A."/>
            <person name="Saif S."/>
            <person name="Shea T."/>
            <person name="Shenoy N."/>
            <person name="Sisk P."/>
            <person name="Stolte C."/>
            <person name="Sykes S."/>
            <person name="Wortman J."/>
            <person name="Nusbaum C."/>
            <person name="Birren B."/>
        </authorList>
    </citation>
    <scope>NUCLEOTIDE SEQUENCE [LARGE SCALE GENOMIC DNA]</scope>
    <source>
        <strain evidence="1 2">ACC2</strain>
    </source>
</reference>
<accession>A0AA37DH45</accession>
<dbReference type="RefSeq" id="WP_009532168.1">
    <property type="nucleotide sequence ID" value="NZ_CAJPPX010000094.1"/>
</dbReference>
<sequence>MRRAGKKSIIGGLLALSMVLAGTGYAYWTDTLNVTTKATTGDFGMTFADLGLYAQYGNEMTPNGWSIVDGIGDKAYVNDTFFTRATADYNKIARDYSIDAYKERQKGYNSVEFSAEFEKPEAIAKNVGPYNTINTKGSHQINITINQMYPGYAQAFRTDVLNVGSIATKLSSLKFNVKGLEDSGKAADMLGIALYMDGEQYHPTIDEGKPVFKLVNSLAGEGDYFTVGGVDFIRLSALKKLSDEEIRKVITNATILCSPATDNRMDLFLAVAMDPDAEGVYTTGSTTVLAKNDDKASQKKAVEVSIDFLWDQFNVGKDAGNPNYLVKQNKSEKR</sequence>
<name>A0AA37DH45_9FIRM</name>
<evidence type="ECO:0000313" key="1">
    <source>
        <dbReference type="EMBL" id="EHO18150.1"/>
    </source>
</evidence>
<dbReference type="AlphaFoldDB" id="A0AA37DH45"/>
<evidence type="ECO:0000313" key="2">
    <source>
        <dbReference type="Proteomes" id="UP000018466"/>
    </source>
</evidence>
<keyword evidence="2" id="KW-1185">Reference proteome</keyword>
<dbReference type="GeneID" id="86940126"/>
<organism evidence="1 2">
    <name type="scientific">Stomatobaculum longum</name>
    <dbReference type="NCBI Taxonomy" id="796942"/>
    <lineage>
        <taxon>Bacteria</taxon>
        <taxon>Bacillati</taxon>
        <taxon>Bacillota</taxon>
        <taxon>Clostridia</taxon>
        <taxon>Lachnospirales</taxon>
        <taxon>Lachnospiraceae</taxon>
        <taxon>Stomatobaculum</taxon>
    </lineage>
</organism>
<dbReference type="Proteomes" id="UP000018466">
    <property type="component" value="Unassembled WGS sequence"/>
</dbReference>
<proteinExistence type="predicted"/>